<evidence type="ECO:0000313" key="2">
    <source>
        <dbReference type="EMBL" id="KAK0527455.1"/>
    </source>
</evidence>
<feature type="chain" id="PRO_5042948732" evidence="1">
    <location>
        <begin position="21"/>
        <end position="227"/>
    </location>
</feature>
<evidence type="ECO:0000313" key="3">
    <source>
        <dbReference type="Proteomes" id="UP001176521"/>
    </source>
</evidence>
<comment type="caution">
    <text evidence="2">The sequence shown here is derived from an EMBL/GenBank/DDBJ whole genome shotgun (WGS) entry which is preliminary data.</text>
</comment>
<feature type="signal peptide" evidence="1">
    <location>
        <begin position="1"/>
        <end position="20"/>
    </location>
</feature>
<organism evidence="2 3">
    <name type="scientific">Tilletia horrida</name>
    <dbReference type="NCBI Taxonomy" id="155126"/>
    <lineage>
        <taxon>Eukaryota</taxon>
        <taxon>Fungi</taxon>
        <taxon>Dikarya</taxon>
        <taxon>Basidiomycota</taxon>
        <taxon>Ustilaginomycotina</taxon>
        <taxon>Exobasidiomycetes</taxon>
        <taxon>Tilletiales</taxon>
        <taxon>Tilletiaceae</taxon>
        <taxon>Tilletia</taxon>
    </lineage>
</organism>
<accession>A0AAN6G8E6</accession>
<protein>
    <submittedName>
        <fullName evidence="2">Uncharacterized protein</fullName>
    </submittedName>
</protein>
<dbReference type="AlphaFoldDB" id="A0AAN6G8E6"/>
<dbReference type="Proteomes" id="UP001176521">
    <property type="component" value="Unassembled WGS sequence"/>
</dbReference>
<evidence type="ECO:0000256" key="1">
    <source>
        <dbReference type="SAM" id="SignalP"/>
    </source>
</evidence>
<name>A0AAN6G8E6_9BASI</name>
<sequence>MRTTIALATIAAALVGSATAVPLDAITCTGQEIVGHLVVRNPDGSTHAAAFVQGDSDAQGRLKLSTKFNGVPSPKYAQFAAQICSSNEYIYGKRDKRQNGGQQTLTGFISPNNHRNKALTVTGSALSGSNSNSVFDVVSDTKASTTKFTSQAVNQWWTLYNNGSFYSLAYTGTEAGPTADPYFAPLTQRSADGQDIFVKIKSAGSGASDFPGWANYYGYSLELHPSS</sequence>
<gene>
    <name evidence="2" type="ORF">OC842_004870</name>
</gene>
<dbReference type="EMBL" id="JAPDMQ010000310">
    <property type="protein sequence ID" value="KAK0527455.1"/>
    <property type="molecule type" value="Genomic_DNA"/>
</dbReference>
<keyword evidence="3" id="KW-1185">Reference proteome</keyword>
<keyword evidence="1" id="KW-0732">Signal</keyword>
<reference evidence="2" key="1">
    <citation type="journal article" date="2023" name="PhytoFront">
        <title>Draft Genome Resources of Seven Strains of Tilletia horrida, Causal Agent of Kernel Smut of Rice.</title>
        <authorList>
            <person name="Khanal S."/>
            <person name="Antony Babu S."/>
            <person name="Zhou X.G."/>
        </authorList>
    </citation>
    <scope>NUCLEOTIDE SEQUENCE</scope>
    <source>
        <strain evidence="2">TX3</strain>
    </source>
</reference>
<proteinExistence type="predicted"/>